<evidence type="ECO:0000259" key="3">
    <source>
        <dbReference type="PROSITE" id="PS50158"/>
    </source>
</evidence>
<evidence type="ECO:0000256" key="1">
    <source>
        <dbReference type="PROSITE-ProRule" id="PRU00047"/>
    </source>
</evidence>
<feature type="domain" description="CCHC-type" evidence="3">
    <location>
        <begin position="301"/>
        <end position="316"/>
    </location>
</feature>
<proteinExistence type="predicted"/>
<dbReference type="InterPro" id="IPR001878">
    <property type="entry name" value="Znf_CCHC"/>
</dbReference>
<keyword evidence="5" id="KW-1185">Reference proteome</keyword>
<evidence type="ECO:0000313" key="4">
    <source>
        <dbReference type="EMBL" id="GBO23713.1"/>
    </source>
</evidence>
<feature type="compositionally biased region" description="Polar residues" evidence="2">
    <location>
        <begin position="1"/>
        <end position="11"/>
    </location>
</feature>
<feature type="compositionally biased region" description="Polar residues" evidence="2">
    <location>
        <begin position="251"/>
        <end position="270"/>
    </location>
</feature>
<protein>
    <recommendedName>
        <fullName evidence="3">CCHC-type domain-containing protein</fullName>
    </recommendedName>
</protein>
<accession>A0A4Y2VEK4</accession>
<evidence type="ECO:0000313" key="5">
    <source>
        <dbReference type="Proteomes" id="UP000499080"/>
    </source>
</evidence>
<feature type="compositionally biased region" description="Polar residues" evidence="2">
    <location>
        <begin position="328"/>
        <end position="339"/>
    </location>
</feature>
<evidence type="ECO:0000256" key="2">
    <source>
        <dbReference type="SAM" id="MobiDB-lite"/>
    </source>
</evidence>
<comment type="caution">
    <text evidence="4">The sequence shown here is derived from an EMBL/GenBank/DDBJ whole genome shotgun (WGS) entry which is preliminary data.</text>
</comment>
<dbReference type="OrthoDB" id="6431693at2759"/>
<dbReference type="Proteomes" id="UP000499080">
    <property type="component" value="Unassembled WGS sequence"/>
</dbReference>
<organism evidence="4 5">
    <name type="scientific">Araneus ventricosus</name>
    <name type="common">Orbweaver spider</name>
    <name type="synonym">Epeira ventricosa</name>
    <dbReference type="NCBI Taxonomy" id="182803"/>
    <lineage>
        <taxon>Eukaryota</taxon>
        <taxon>Metazoa</taxon>
        <taxon>Ecdysozoa</taxon>
        <taxon>Arthropoda</taxon>
        <taxon>Chelicerata</taxon>
        <taxon>Arachnida</taxon>
        <taxon>Araneae</taxon>
        <taxon>Araneomorphae</taxon>
        <taxon>Entelegynae</taxon>
        <taxon>Araneoidea</taxon>
        <taxon>Araneidae</taxon>
        <taxon>Araneus</taxon>
    </lineage>
</organism>
<dbReference type="InterPro" id="IPR036875">
    <property type="entry name" value="Znf_CCHC_sf"/>
</dbReference>
<dbReference type="GO" id="GO:0003676">
    <property type="term" value="F:nucleic acid binding"/>
    <property type="evidence" value="ECO:0007669"/>
    <property type="project" value="InterPro"/>
</dbReference>
<sequence length="387" mass="44765">MPEDTSSQTSPGFPLIQPVRTPSTFHGEAGENPTAWLKEYERIAKFNRWDDIMCLGNVYFFLNATARTWYENNEEELNSWEKFQEQLKIAFGSKDLFVKQAEQELKSRAQKTGESTQSYIQSVLELCLKVNPSMSESDRVSHLMKGIAEDMYQSLLLKDINSTSAFITERQRIEQMNQQRITKLRFSRLPNVVPMASVETNDDLVTLVRRIVREEVRRLSESAIQPPSLEPPSFDEIIRQEVQNALCPVISSSAGGSERTPTQRRPSTYSAAVRRPRRPTKPSSIPRQTDIWRTDDNRPVCFHCGRPGHVIRYCRDRRAIFDAHRNRQATNRQPQSQNFMDEFSRQDARELTSSTSRGRSPARRYRSPSPYGRRRSSRSPSLRNEEN</sequence>
<feature type="region of interest" description="Disordered" evidence="2">
    <location>
        <begin position="325"/>
        <end position="387"/>
    </location>
</feature>
<dbReference type="GO" id="GO:0008270">
    <property type="term" value="F:zinc ion binding"/>
    <property type="evidence" value="ECO:0007669"/>
    <property type="project" value="UniProtKB-KW"/>
</dbReference>
<reference evidence="4 5" key="1">
    <citation type="journal article" date="2019" name="Sci. Rep.">
        <title>Orb-weaving spider Araneus ventricosus genome elucidates the spidroin gene catalogue.</title>
        <authorList>
            <person name="Kono N."/>
            <person name="Nakamura H."/>
            <person name="Ohtoshi R."/>
            <person name="Moran D.A.P."/>
            <person name="Shinohara A."/>
            <person name="Yoshida Y."/>
            <person name="Fujiwara M."/>
            <person name="Mori M."/>
            <person name="Tomita M."/>
            <person name="Arakawa K."/>
        </authorList>
    </citation>
    <scope>NUCLEOTIDE SEQUENCE [LARGE SCALE GENOMIC DNA]</scope>
</reference>
<dbReference type="PANTHER" id="PTHR33194:SF4">
    <property type="entry name" value="CCHC-TYPE DOMAIN-CONTAINING PROTEIN"/>
    <property type="match status" value="1"/>
</dbReference>
<keyword evidence="1" id="KW-0863">Zinc-finger</keyword>
<dbReference type="PANTHER" id="PTHR33194">
    <property type="entry name" value="ZINC KNUCKLE DOMAINCONTAINING PROTEIN"/>
    <property type="match status" value="1"/>
</dbReference>
<keyword evidence="1" id="KW-0862">Zinc</keyword>
<gene>
    <name evidence="4" type="ORF">AVEN_30507_1</name>
</gene>
<dbReference type="EMBL" id="BGPR01046761">
    <property type="protein sequence ID" value="GBO23713.1"/>
    <property type="molecule type" value="Genomic_DNA"/>
</dbReference>
<feature type="compositionally biased region" description="Basic residues" evidence="2">
    <location>
        <begin position="360"/>
        <end position="377"/>
    </location>
</feature>
<feature type="region of interest" description="Disordered" evidence="2">
    <location>
        <begin position="251"/>
        <end position="291"/>
    </location>
</feature>
<dbReference type="AlphaFoldDB" id="A0A4Y2VEK4"/>
<dbReference type="SUPFAM" id="SSF57756">
    <property type="entry name" value="Retrovirus zinc finger-like domains"/>
    <property type="match status" value="1"/>
</dbReference>
<feature type="region of interest" description="Disordered" evidence="2">
    <location>
        <begin position="1"/>
        <end position="30"/>
    </location>
</feature>
<dbReference type="PROSITE" id="PS50158">
    <property type="entry name" value="ZF_CCHC"/>
    <property type="match status" value="1"/>
</dbReference>
<keyword evidence="1" id="KW-0479">Metal-binding</keyword>
<name>A0A4Y2VEK4_ARAVE</name>